<reference evidence="1" key="1">
    <citation type="submission" date="2020-11" db="EMBL/GenBank/DDBJ databases">
        <authorList>
            <person name="Tran Van P."/>
        </authorList>
    </citation>
    <scope>NUCLEOTIDE SEQUENCE</scope>
</reference>
<accession>A0A7R9P7S7</accession>
<organism evidence="1">
    <name type="scientific">Timema californicum</name>
    <name type="common">California timema</name>
    <name type="synonym">Walking stick</name>
    <dbReference type="NCBI Taxonomy" id="61474"/>
    <lineage>
        <taxon>Eukaryota</taxon>
        <taxon>Metazoa</taxon>
        <taxon>Ecdysozoa</taxon>
        <taxon>Arthropoda</taxon>
        <taxon>Hexapoda</taxon>
        <taxon>Insecta</taxon>
        <taxon>Pterygota</taxon>
        <taxon>Neoptera</taxon>
        <taxon>Polyneoptera</taxon>
        <taxon>Phasmatodea</taxon>
        <taxon>Timematodea</taxon>
        <taxon>Timematoidea</taxon>
        <taxon>Timematidae</taxon>
        <taxon>Timema</taxon>
    </lineage>
</organism>
<dbReference type="EMBL" id="OE181508">
    <property type="protein sequence ID" value="CAD7573277.1"/>
    <property type="molecule type" value="Genomic_DNA"/>
</dbReference>
<gene>
    <name evidence="1" type="ORF">TCMB3V08_LOCUS5915</name>
</gene>
<proteinExistence type="predicted"/>
<sequence length="309" mass="34538">MTLHNFTQSPLDEKLKKFGSKKKSGNSEYLYNNNNEQDSKYINYIYSSPMASLVLTDSSQLTYDSQHLGIGKVELEEVTPHLRGGRVENHLGKKTSVHPTEIRTSISPSSAVELNTTSVLANYTTEAVAVEGAYHYFIARLFDLSPYFMPSPHIYDLNIVLEFSPPSLVLSIKCPYQYSNPRPRRWAAFSGPASQTNAIGRVRTSGTNHIPSENSQEPGYLSTAQHGDLIGHQRDRVKRQVGDVVVRCRLETKRKTICVVGMIVVTLVDSKEGPDPVSTAVAVVKPHGVQRRSYQDLKSVERLPFRELC</sequence>
<name>A0A7R9P7S7_TIMCA</name>
<dbReference type="AlphaFoldDB" id="A0A7R9P7S7"/>
<evidence type="ECO:0000313" key="1">
    <source>
        <dbReference type="EMBL" id="CAD7573277.1"/>
    </source>
</evidence>
<protein>
    <submittedName>
        <fullName evidence="1">(California timema) hypothetical protein</fullName>
    </submittedName>
</protein>